<feature type="transmembrane region" description="Helical" evidence="1">
    <location>
        <begin position="77"/>
        <end position="99"/>
    </location>
</feature>
<evidence type="ECO:0000313" key="2">
    <source>
        <dbReference type="EMBL" id="CAJ0582866.1"/>
    </source>
</evidence>
<protein>
    <submittedName>
        <fullName evidence="2">Uncharacterized protein</fullName>
    </submittedName>
</protein>
<keyword evidence="1" id="KW-0812">Transmembrane</keyword>
<dbReference type="EMBL" id="CATQJA010002664">
    <property type="protein sequence ID" value="CAJ0582866.1"/>
    <property type="molecule type" value="Genomic_DNA"/>
</dbReference>
<feature type="transmembrane region" description="Helical" evidence="1">
    <location>
        <begin position="257"/>
        <end position="279"/>
    </location>
</feature>
<accession>A0AA36DA18</accession>
<feature type="non-terminal residue" evidence="2">
    <location>
        <position position="289"/>
    </location>
</feature>
<feature type="transmembrane region" description="Helical" evidence="1">
    <location>
        <begin position="187"/>
        <end position="211"/>
    </location>
</feature>
<sequence length="289" mass="32821">MSSLPDCQIGQAYSRLRQRPLRDALLERNLRKNYDELYERPSSCSPGGSCRLRARSPIRVICPIVTKTLVLTACLRIPLAFGLLATIIYRTAAIFQMSIQHWPAIILELLLSLVTTYWFIFTLILSYSHTYGRRMRVKQVTCFLESAKMAVHTYVALAGSLICYTTLRGFSRVRYGPYENSPIDLDIIYDALFYTFLTSTNLSILLAFILATNRALNPWKTVIVGRELLRSLIAGFICFIVYDCAVTALPYQELWDGLPYLVPQLIPLALLAITVRTIFFSEAPLKALE</sequence>
<evidence type="ECO:0000313" key="3">
    <source>
        <dbReference type="Proteomes" id="UP001177023"/>
    </source>
</evidence>
<keyword evidence="1" id="KW-1133">Transmembrane helix</keyword>
<comment type="caution">
    <text evidence="2">The sequence shown here is derived from an EMBL/GenBank/DDBJ whole genome shotgun (WGS) entry which is preliminary data.</text>
</comment>
<keyword evidence="3" id="KW-1185">Reference proteome</keyword>
<name>A0AA36DA18_9BILA</name>
<feature type="transmembrane region" description="Helical" evidence="1">
    <location>
        <begin position="149"/>
        <end position="167"/>
    </location>
</feature>
<dbReference type="Proteomes" id="UP001177023">
    <property type="component" value="Unassembled WGS sequence"/>
</dbReference>
<evidence type="ECO:0000256" key="1">
    <source>
        <dbReference type="SAM" id="Phobius"/>
    </source>
</evidence>
<reference evidence="2" key="1">
    <citation type="submission" date="2023-06" db="EMBL/GenBank/DDBJ databases">
        <authorList>
            <person name="Delattre M."/>
        </authorList>
    </citation>
    <scope>NUCLEOTIDE SEQUENCE</scope>
    <source>
        <strain evidence="2">AF72</strain>
    </source>
</reference>
<gene>
    <name evidence="2" type="ORF">MSPICULIGERA_LOCUS20996</name>
</gene>
<feature type="transmembrane region" description="Helical" evidence="1">
    <location>
        <begin position="232"/>
        <end position="251"/>
    </location>
</feature>
<organism evidence="2 3">
    <name type="scientific">Mesorhabditis spiculigera</name>
    <dbReference type="NCBI Taxonomy" id="96644"/>
    <lineage>
        <taxon>Eukaryota</taxon>
        <taxon>Metazoa</taxon>
        <taxon>Ecdysozoa</taxon>
        <taxon>Nematoda</taxon>
        <taxon>Chromadorea</taxon>
        <taxon>Rhabditida</taxon>
        <taxon>Rhabditina</taxon>
        <taxon>Rhabditomorpha</taxon>
        <taxon>Rhabditoidea</taxon>
        <taxon>Rhabditidae</taxon>
        <taxon>Mesorhabditinae</taxon>
        <taxon>Mesorhabditis</taxon>
    </lineage>
</organism>
<proteinExistence type="predicted"/>
<dbReference type="AlphaFoldDB" id="A0AA36DA18"/>
<feature type="transmembrane region" description="Helical" evidence="1">
    <location>
        <begin position="105"/>
        <end position="128"/>
    </location>
</feature>
<keyword evidence="1" id="KW-0472">Membrane</keyword>